<dbReference type="GO" id="GO:0012505">
    <property type="term" value="C:endomembrane system"/>
    <property type="evidence" value="ECO:0007669"/>
    <property type="project" value="UniProtKB-SubCell"/>
</dbReference>
<dbReference type="PROSITE" id="PS50068">
    <property type="entry name" value="LDLRA_2"/>
    <property type="match status" value="2"/>
</dbReference>
<feature type="disulfide bond" evidence="9">
    <location>
        <begin position="93"/>
        <end position="111"/>
    </location>
</feature>
<feature type="disulfide bond" evidence="9">
    <location>
        <begin position="86"/>
        <end position="98"/>
    </location>
</feature>
<proteinExistence type="predicted"/>
<keyword evidence="8" id="KW-0325">Glycoprotein</keyword>
<dbReference type="InterPro" id="IPR050685">
    <property type="entry name" value="LDLR"/>
</dbReference>
<dbReference type="PROSITE" id="PS01209">
    <property type="entry name" value="LDLRA_1"/>
    <property type="match status" value="1"/>
</dbReference>
<evidence type="ECO:0000313" key="13">
    <source>
        <dbReference type="WBParaSite" id="MhA1_Contig1797.frz3.gene10"/>
    </source>
</evidence>
<organism evidence="12 13">
    <name type="scientific">Meloidogyne hapla</name>
    <name type="common">Root-knot nematode worm</name>
    <dbReference type="NCBI Taxonomy" id="6305"/>
    <lineage>
        <taxon>Eukaryota</taxon>
        <taxon>Metazoa</taxon>
        <taxon>Ecdysozoa</taxon>
        <taxon>Nematoda</taxon>
        <taxon>Chromadorea</taxon>
        <taxon>Rhabditida</taxon>
        <taxon>Tylenchina</taxon>
        <taxon>Tylenchomorpha</taxon>
        <taxon>Tylenchoidea</taxon>
        <taxon>Meloidogynidae</taxon>
        <taxon>Meloidogyninae</taxon>
        <taxon>Meloidogyne</taxon>
    </lineage>
</organism>
<evidence type="ECO:0000256" key="9">
    <source>
        <dbReference type="PROSITE-ProRule" id="PRU00124"/>
    </source>
</evidence>
<keyword evidence="7 9" id="KW-1015">Disulfide bond</keyword>
<dbReference type="SUPFAM" id="SSF57424">
    <property type="entry name" value="LDL receptor-like module"/>
    <property type="match status" value="2"/>
</dbReference>
<evidence type="ECO:0000256" key="1">
    <source>
        <dbReference type="ARBA" id="ARBA00004167"/>
    </source>
</evidence>
<keyword evidence="3 10" id="KW-0812">Transmembrane</keyword>
<evidence type="ECO:0000256" key="5">
    <source>
        <dbReference type="ARBA" id="ARBA00022989"/>
    </source>
</evidence>
<dbReference type="SMART" id="SM00192">
    <property type="entry name" value="LDLa"/>
    <property type="match status" value="2"/>
</dbReference>
<evidence type="ECO:0000256" key="8">
    <source>
        <dbReference type="ARBA" id="ARBA00023180"/>
    </source>
</evidence>
<comment type="subcellular location">
    <subcellularLocation>
        <location evidence="2">Endomembrane system</location>
    </subcellularLocation>
    <subcellularLocation>
        <location evidence="1">Membrane</location>
        <topology evidence="1">Single-pass membrane protein</topology>
    </subcellularLocation>
</comment>
<dbReference type="WBParaSite" id="MhA1_Contig1797.frz3.gene10">
    <property type="protein sequence ID" value="MhA1_Contig1797.frz3.gene10"/>
    <property type="gene ID" value="MhA1_Contig1797.frz3.gene10"/>
</dbReference>
<protein>
    <submittedName>
        <fullName evidence="13">Low-density lipoprotein receptor domain class A</fullName>
    </submittedName>
</protein>
<dbReference type="GO" id="GO:0005886">
    <property type="term" value="C:plasma membrane"/>
    <property type="evidence" value="ECO:0007669"/>
    <property type="project" value="TreeGrafter"/>
</dbReference>
<comment type="caution">
    <text evidence="9">Lacks conserved residue(s) required for the propagation of feature annotation.</text>
</comment>
<dbReference type="CDD" id="cd00112">
    <property type="entry name" value="LDLa"/>
    <property type="match status" value="2"/>
</dbReference>
<evidence type="ECO:0000256" key="4">
    <source>
        <dbReference type="ARBA" id="ARBA00022737"/>
    </source>
</evidence>
<dbReference type="InterPro" id="IPR036055">
    <property type="entry name" value="LDL_receptor-like_sf"/>
</dbReference>
<keyword evidence="11" id="KW-0732">Signal</keyword>
<dbReference type="Proteomes" id="UP000095281">
    <property type="component" value="Unplaced"/>
</dbReference>
<keyword evidence="6 10" id="KW-0472">Membrane</keyword>
<keyword evidence="4" id="KW-0677">Repeat</keyword>
<dbReference type="Gene3D" id="4.10.400.10">
    <property type="entry name" value="Low-density Lipoprotein Receptor"/>
    <property type="match status" value="2"/>
</dbReference>
<dbReference type="PRINTS" id="PR00261">
    <property type="entry name" value="LDLRECEPTOR"/>
</dbReference>
<evidence type="ECO:0000313" key="12">
    <source>
        <dbReference type="Proteomes" id="UP000095281"/>
    </source>
</evidence>
<accession>A0A1I8BC35</accession>
<evidence type="ECO:0000256" key="11">
    <source>
        <dbReference type="SAM" id="SignalP"/>
    </source>
</evidence>
<keyword evidence="5 10" id="KW-1133">Transmembrane helix</keyword>
<dbReference type="FunFam" id="4.10.400.10:FF:000065">
    <property type="entry name" value="Transmembrane protease serine 7"/>
    <property type="match status" value="1"/>
</dbReference>
<evidence type="ECO:0000256" key="2">
    <source>
        <dbReference type="ARBA" id="ARBA00004308"/>
    </source>
</evidence>
<dbReference type="InterPro" id="IPR002172">
    <property type="entry name" value="LDrepeatLR_classA_rpt"/>
</dbReference>
<dbReference type="Pfam" id="PF00057">
    <property type="entry name" value="Ldl_recept_a"/>
    <property type="match status" value="1"/>
</dbReference>
<dbReference type="GO" id="GO:0016192">
    <property type="term" value="P:vesicle-mediated transport"/>
    <property type="evidence" value="ECO:0007669"/>
    <property type="project" value="UniProtKB-ARBA"/>
</dbReference>
<reference evidence="13" key="1">
    <citation type="submission" date="2016-11" db="UniProtKB">
        <authorList>
            <consortium name="WormBaseParasite"/>
        </authorList>
    </citation>
    <scope>IDENTIFICATION</scope>
</reference>
<evidence type="ECO:0000256" key="10">
    <source>
        <dbReference type="SAM" id="Phobius"/>
    </source>
</evidence>
<name>A0A1I8BC35_MELHA</name>
<feature type="transmembrane region" description="Helical" evidence="10">
    <location>
        <begin position="149"/>
        <end position="171"/>
    </location>
</feature>
<feature type="chain" id="PRO_5009315655" evidence="11">
    <location>
        <begin position="21"/>
        <end position="241"/>
    </location>
</feature>
<evidence type="ECO:0000256" key="3">
    <source>
        <dbReference type="ARBA" id="ARBA00022692"/>
    </source>
</evidence>
<sequence length="241" mass="27151">MNKVYLIALLMMTFLGLSLCKLQTSQNSNTNTIDLATQNCSGNFDFDCGIGELNKRCISIFWTCDHIFDCTTGADEGLNCKYLHQCPPGYFMCRNGDCILANKRCDSSQDCLDRSDERACFDSNPKINVVDQHAEAFVEYDDQNDGPSFSILLFCLLLLVCFVILLIYCVVRRYPDTKFRVDNALKVFNHTMTSIPSRISGRSTEARVNILVPTDDSHYFDNPLSTLQPPLTLNVSEMANV</sequence>
<dbReference type="AlphaFoldDB" id="A0A1I8BC35"/>
<evidence type="ECO:0000256" key="7">
    <source>
        <dbReference type="ARBA" id="ARBA00023157"/>
    </source>
</evidence>
<keyword evidence="12" id="KW-1185">Reference proteome</keyword>
<evidence type="ECO:0000256" key="6">
    <source>
        <dbReference type="ARBA" id="ARBA00023136"/>
    </source>
</evidence>
<dbReference type="PANTHER" id="PTHR24270">
    <property type="entry name" value="LOW-DENSITY LIPOPROTEIN RECEPTOR-RELATED"/>
    <property type="match status" value="1"/>
</dbReference>
<feature type="disulfide bond" evidence="9">
    <location>
        <begin position="105"/>
        <end position="120"/>
    </location>
</feature>
<dbReference type="InterPro" id="IPR023415">
    <property type="entry name" value="LDLR_class-A_CS"/>
</dbReference>
<feature type="signal peptide" evidence="11">
    <location>
        <begin position="1"/>
        <end position="20"/>
    </location>
</feature>
<dbReference type="PANTHER" id="PTHR24270:SF61">
    <property type="entry name" value="EGF-LIKE DOMAIN-CONTAINING PROTEIN"/>
    <property type="match status" value="1"/>
</dbReference>